<reference evidence="2" key="2">
    <citation type="submission" date="2013-07" db="EMBL/GenBank/DDBJ databases">
        <authorList>
            <consortium name="The Broad Institute Genome Sequencing Platform"/>
            <person name="Cuomo C."/>
            <person name="Litvintseva A."/>
            <person name="Chen Y."/>
            <person name="Heitman J."/>
            <person name="Sun S."/>
            <person name="Springer D."/>
            <person name="Dromer F."/>
            <person name="Young S.K."/>
            <person name="Zeng Q."/>
            <person name="Gargeya S."/>
            <person name="Fitzgerald M."/>
            <person name="Abouelleil A."/>
            <person name="Alvarado L."/>
            <person name="Berlin A.M."/>
            <person name="Chapman S.B."/>
            <person name="Dewar J."/>
            <person name="Goldberg J."/>
            <person name="Griggs A."/>
            <person name="Gujja S."/>
            <person name="Hansen M."/>
            <person name="Howarth C."/>
            <person name="Imamovic A."/>
            <person name="Larimer J."/>
            <person name="McCowan C."/>
            <person name="Murphy C."/>
            <person name="Pearson M."/>
            <person name="Priest M."/>
            <person name="Roberts A."/>
            <person name="Saif S."/>
            <person name="Shea T."/>
            <person name="Sykes S."/>
            <person name="Wortman J."/>
            <person name="Nusbaum C."/>
            <person name="Birren B."/>
        </authorList>
    </citation>
    <scope>NUCLEOTIDE SEQUENCE</scope>
    <source>
        <strain evidence="2">CBS 10118</strain>
    </source>
</reference>
<protein>
    <submittedName>
        <fullName evidence="1">Uncharacterized protein</fullName>
    </submittedName>
</protein>
<dbReference type="EMBL" id="KI894018">
    <property type="protein sequence ID" value="OCF30047.1"/>
    <property type="molecule type" value="Genomic_DNA"/>
</dbReference>
<dbReference type="KEGG" id="kbi:30205964"/>
<accession>A0A1B9GGD9</accession>
<evidence type="ECO:0000313" key="3">
    <source>
        <dbReference type="Proteomes" id="UP000092730"/>
    </source>
</evidence>
<dbReference type="RefSeq" id="XP_019051117.1">
    <property type="nucleotide sequence ID" value="XM_019188239.1"/>
</dbReference>
<name>A0A1B9GGD9_9TREE</name>
<sequence length="219" mass="24649">MNDATFALSSFNDNGGSSDLPELNIPESASLADRARYLSWLKSETEVLEKETAALRQDTIRLQAMRDRFNYASEISAQNRQREYEALDRCLHALFGYEPQGGLDSQGLVAPSFGNDEPLGIEAYGPLDWEADLRSGWSGGANSQGSFYPPDFAGFDDTERSLVDKMEDITNLWISLDDNDPKAYQERCNLYHIALSLVEDDRREQAEKRGRRGMASFAW</sequence>
<organism evidence="1">
    <name type="scientific">Kwoniella bestiolae CBS 10118</name>
    <dbReference type="NCBI Taxonomy" id="1296100"/>
    <lineage>
        <taxon>Eukaryota</taxon>
        <taxon>Fungi</taxon>
        <taxon>Dikarya</taxon>
        <taxon>Basidiomycota</taxon>
        <taxon>Agaricomycotina</taxon>
        <taxon>Tremellomycetes</taxon>
        <taxon>Tremellales</taxon>
        <taxon>Cryptococcaceae</taxon>
        <taxon>Kwoniella</taxon>
    </lineage>
</organism>
<reference evidence="1" key="1">
    <citation type="submission" date="2013-07" db="EMBL/GenBank/DDBJ databases">
        <title>The Genome Sequence of Cryptococcus bestiolae CBS10118.</title>
        <authorList>
            <consortium name="The Broad Institute Genome Sequencing Platform"/>
            <person name="Cuomo C."/>
            <person name="Litvintseva A."/>
            <person name="Chen Y."/>
            <person name="Heitman J."/>
            <person name="Sun S."/>
            <person name="Springer D."/>
            <person name="Dromer F."/>
            <person name="Young S.K."/>
            <person name="Zeng Q."/>
            <person name="Gargeya S."/>
            <person name="Fitzgerald M."/>
            <person name="Abouelleil A."/>
            <person name="Alvarado L."/>
            <person name="Berlin A.M."/>
            <person name="Chapman S.B."/>
            <person name="Dewar J."/>
            <person name="Goldberg J."/>
            <person name="Griggs A."/>
            <person name="Gujja S."/>
            <person name="Hansen M."/>
            <person name="Howarth C."/>
            <person name="Imamovic A."/>
            <person name="Larimer J."/>
            <person name="McCowan C."/>
            <person name="Murphy C."/>
            <person name="Pearson M."/>
            <person name="Priest M."/>
            <person name="Roberts A."/>
            <person name="Saif S."/>
            <person name="Shea T."/>
            <person name="Sykes S."/>
            <person name="Wortman J."/>
            <person name="Nusbaum C."/>
            <person name="Birren B."/>
        </authorList>
    </citation>
    <scope>NUCLEOTIDE SEQUENCE [LARGE SCALE GENOMIC DNA]</scope>
    <source>
        <strain evidence="1">CBS 10118</strain>
    </source>
</reference>
<gene>
    <name evidence="1" type="ORF">I302_01565</name>
    <name evidence="2" type="ORF">I302_102870</name>
</gene>
<proteinExistence type="predicted"/>
<dbReference type="AlphaFoldDB" id="A0A1B9GGD9"/>
<dbReference type="GeneID" id="30205964"/>
<evidence type="ECO:0000313" key="2">
    <source>
        <dbReference type="EMBL" id="WVW80880.1"/>
    </source>
</evidence>
<evidence type="ECO:0000313" key="1">
    <source>
        <dbReference type="EMBL" id="OCF30047.1"/>
    </source>
</evidence>
<reference evidence="1" key="3">
    <citation type="submission" date="2014-01" db="EMBL/GenBank/DDBJ databases">
        <title>Evolution of pathogenesis and genome organization in the Tremellales.</title>
        <authorList>
            <person name="Cuomo C."/>
            <person name="Litvintseva A."/>
            <person name="Heitman J."/>
            <person name="Chen Y."/>
            <person name="Sun S."/>
            <person name="Springer D."/>
            <person name="Dromer F."/>
            <person name="Young S."/>
            <person name="Zeng Q."/>
            <person name="Chapman S."/>
            <person name="Gujja S."/>
            <person name="Saif S."/>
            <person name="Birren B."/>
        </authorList>
    </citation>
    <scope>NUCLEOTIDE SEQUENCE</scope>
    <source>
        <strain evidence="1">CBS 10118</strain>
    </source>
</reference>
<keyword evidence="3" id="KW-1185">Reference proteome</keyword>
<dbReference type="Proteomes" id="UP000092730">
    <property type="component" value="Chromosome 1"/>
</dbReference>
<dbReference type="EMBL" id="CP144541">
    <property type="protein sequence ID" value="WVW80880.1"/>
    <property type="molecule type" value="Genomic_DNA"/>
</dbReference>
<reference evidence="2" key="4">
    <citation type="submission" date="2024-02" db="EMBL/GenBank/DDBJ databases">
        <title>Comparative genomics of Cryptococcus and Kwoniella reveals pathogenesis evolution and contrasting modes of karyotype evolution via chromosome fusion or intercentromeric recombination.</title>
        <authorList>
            <person name="Coelho M.A."/>
            <person name="David-Palma M."/>
            <person name="Shea T."/>
            <person name="Bowers K."/>
            <person name="McGinley-Smith S."/>
            <person name="Mohammad A.W."/>
            <person name="Gnirke A."/>
            <person name="Yurkov A.M."/>
            <person name="Nowrousian M."/>
            <person name="Sun S."/>
            <person name="Cuomo C.A."/>
            <person name="Heitman J."/>
        </authorList>
    </citation>
    <scope>NUCLEOTIDE SEQUENCE</scope>
    <source>
        <strain evidence="2">CBS 10118</strain>
    </source>
</reference>
<dbReference type="VEuPathDB" id="FungiDB:I302_01565"/>